<protein>
    <submittedName>
        <fullName evidence="2">BnaCnng29050D protein</fullName>
    </submittedName>
</protein>
<dbReference type="InterPro" id="IPR042178">
    <property type="entry name" value="Serpin_sf_1"/>
</dbReference>
<proteinExistence type="inferred from homology"/>
<dbReference type="Gene3D" id="3.30.497.10">
    <property type="entry name" value="Antithrombin, subunit I, domain 2"/>
    <property type="match status" value="1"/>
</dbReference>
<keyword evidence="3" id="KW-1185">Reference proteome</keyword>
<evidence type="ECO:0000256" key="1">
    <source>
        <dbReference type="ARBA" id="ARBA00009500"/>
    </source>
</evidence>
<evidence type="ECO:0000313" key="3">
    <source>
        <dbReference type="Proteomes" id="UP000028999"/>
    </source>
</evidence>
<dbReference type="STRING" id="3708.A0A078J157"/>
<reference evidence="2 3" key="1">
    <citation type="journal article" date="2014" name="Science">
        <title>Plant genetics. Early allopolyploid evolution in the post-Neolithic Brassica napus oilseed genome.</title>
        <authorList>
            <person name="Chalhoub B."/>
            <person name="Denoeud F."/>
            <person name="Liu S."/>
            <person name="Parkin I.A."/>
            <person name="Tang H."/>
            <person name="Wang X."/>
            <person name="Chiquet J."/>
            <person name="Belcram H."/>
            <person name="Tong C."/>
            <person name="Samans B."/>
            <person name="Correa M."/>
            <person name="Da Silva C."/>
            <person name="Just J."/>
            <person name="Falentin C."/>
            <person name="Koh C.S."/>
            <person name="Le Clainche I."/>
            <person name="Bernard M."/>
            <person name="Bento P."/>
            <person name="Noel B."/>
            <person name="Labadie K."/>
            <person name="Alberti A."/>
            <person name="Charles M."/>
            <person name="Arnaud D."/>
            <person name="Guo H."/>
            <person name="Daviaud C."/>
            <person name="Alamery S."/>
            <person name="Jabbari K."/>
            <person name="Zhao M."/>
            <person name="Edger P.P."/>
            <person name="Chelaifa H."/>
            <person name="Tack D."/>
            <person name="Lassalle G."/>
            <person name="Mestiri I."/>
            <person name="Schnel N."/>
            <person name="Le Paslier M.C."/>
            <person name="Fan G."/>
            <person name="Renault V."/>
            <person name="Bayer P.E."/>
            <person name="Golicz A.A."/>
            <person name="Manoli S."/>
            <person name="Lee T.H."/>
            <person name="Thi V.H."/>
            <person name="Chalabi S."/>
            <person name="Hu Q."/>
            <person name="Fan C."/>
            <person name="Tollenaere R."/>
            <person name="Lu Y."/>
            <person name="Battail C."/>
            <person name="Shen J."/>
            <person name="Sidebottom C.H."/>
            <person name="Wang X."/>
            <person name="Canaguier A."/>
            <person name="Chauveau A."/>
            <person name="Berard A."/>
            <person name="Deniot G."/>
            <person name="Guan M."/>
            <person name="Liu Z."/>
            <person name="Sun F."/>
            <person name="Lim Y.P."/>
            <person name="Lyons E."/>
            <person name="Town C.D."/>
            <person name="Bancroft I."/>
            <person name="Wang X."/>
            <person name="Meng J."/>
            <person name="Ma J."/>
            <person name="Pires J.C."/>
            <person name="King G.J."/>
            <person name="Brunel D."/>
            <person name="Delourme R."/>
            <person name="Renard M."/>
            <person name="Aury J.M."/>
            <person name="Adams K.L."/>
            <person name="Batley J."/>
            <person name="Snowdon R.J."/>
            <person name="Tost J."/>
            <person name="Edwards D."/>
            <person name="Zhou Y."/>
            <person name="Hua W."/>
            <person name="Sharpe A.G."/>
            <person name="Paterson A.H."/>
            <person name="Guan C."/>
            <person name="Wincker P."/>
        </authorList>
    </citation>
    <scope>NUCLEOTIDE SEQUENCE [LARGE SCALE GENOMIC DNA]</scope>
    <source>
        <strain evidence="3">cv. Darmor-bzh</strain>
    </source>
</reference>
<dbReference type="SUPFAM" id="SSF56574">
    <property type="entry name" value="Serpins"/>
    <property type="match status" value="1"/>
</dbReference>
<comment type="similarity">
    <text evidence="1">Belongs to the serpin family.</text>
</comment>
<name>A0A078J157_BRANA</name>
<dbReference type="Gramene" id="CDY55491">
    <property type="protein sequence ID" value="CDY55491"/>
    <property type="gene ID" value="GSBRNA2T00016961001"/>
</dbReference>
<dbReference type="EMBL" id="LK033408">
    <property type="protein sequence ID" value="CDY55491.1"/>
    <property type="molecule type" value="Genomic_DNA"/>
</dbReference>
<evidence type="ECO:0000313" key="2">
    <source>
        <dbReference type="EMBL" id="CDY55491.1"/>
    </source>
</evidence>
<gene>
    <name evidence="2" type="primary">BnaCnng29050D</name>
    <name evidence="2" type="ORF">GSBRNA2T00016961001</name>
</gene>
<dbReference type="AlphaFoldDB" id="A0A078J157"/>
<accession>A0A078J157</accession>
<dbReference type="PaxDb" id="3708-A0A078J157"/>
<sequence length="72" mass="8119">MTGGPKIATVNGVWIEKSRGFSRSCKDLLVNFFKAEYAQVDFRSKLFIHPSLSHMQGFPSKNSASGYLFFQI</sequence>
<dbReference type="OMA" id="WIEKSRG"/>
<dbReference type="InterPro" id="IPR036186">
    <property type="entry name" value="Serpin_sf"/>
</dbReference>
<dbReference type="Proteomes" id="UP000028999">
    <property type="component" value="Unassembled WGS sequence"/>
</dbReference>
<organism evidence="2 3">
    <name type="scientific">Brassica napus</name>
    <name type="common">Rape</name>
    <dbReference type="NCBI Taxonomy" id="3708"/>
    <lineage>
        <taxon>Eukaryota</taxon>
        <taxon>Viridiplantae</taxon>
        <taxon>Streptophyta</taxon>
        <taxon>Embryophyta</taxon>
        <taxon>Tracheophyta</taxon>
        <taxon>Spermatophyta</taxon>
        <taxon>Magnoliopsida</taxon>
        <taxon>eudicotyledons</taxon>
        <taxon>Gunneridae</taxon>
        <taxon>Pentapetalae</taxon>
        <taxon>rosids</taxon>
        <taxon>malvids</taxon>
        <taxon>Brassicales</taxon>
        <taxon>Brassicaceae</taxon>
        <taxon>Brassiceae</taxon>
        <taxon>Brassica</taxon>
    </lineage>
</organism>